<organism evidence="17 18">
    <name type="scientific">Mastacembelus armatus</name>
    <name type="common">zig-zag eel</name>
    <dbReference type="NCBI Taxonomy" id="205130"/>
    <lineage>
        <taxon>Eukaryota</taxon>
        <taxon>Metazoa</taxon>
        <taxon>Chordata</taxon>
        <taxon>Craniata</taxon>
        <taxon>Vertebrata</taxon>
        <taxon>Euteleostomi</taxon>
        <taxon>Actinopterygii</taxon>
        <taxon>Neopterygii</taxon>
        <taxon>Teleostei</taxon>
        <taxon>Neoteleostei</taxon>
        <taxon>Acanthomorphata</taxon>
        <taxon>Anabantaria</taxon>
        <taxon>Synbranchiformes</taxon>
        <taxon>Mastacembelidae</taxon>
        <taxon>Mastacembelus</taxon>
    </lineage>
</organism>
<evidence type="ECO:0000256" key="9">
    <source>
        <dbReference type="ARBA" id="ARBA00023170"/>
    </source>
</evidence>
<accession>A0A3Q3RXL4</accession>
<evidence type="ECO:0000256" key="11">
    <source>
        <dbReference type="ARBA" id="ARBA00023224"/>
    </source>
</evidence>
<evidence type="ECO:0000256" key="12">
    <source>
        <dbReference type="ARBA" id="ARBA00032830"/>
    </source>
</evidence>
<dbReference type="Ensembl" id="ENSMAMT00000013074.2">
    <property type="protein sequence ID" value="ENSMAMP00000012730.1"/>
    <property type="gene ID" value="ENSMAMG00000008623.2"/>
</dbReference>
<evidence type="ECO:0000256" key="13">
    <source>
        <dbReference type="ARBA" id="ARBA00033115"/>
    </source>
</evidence>
<dbReference type="GeneTree" id="ENSGT00940000154272"/>
<evidence type="ECO:0000256" key="8">
    <source>
        <dbReference type="ARBA" id="ARBA00023136"/>
    </source>
</evidence>
<dbReference type="InterPro" id="IPR008361">
    <property type="entry name" value="MCH_rcpt"/>
</dbReference>
<evidence type="ECO:0000256" key="2">
    <source>
        <dbReference type="ARBA" id="ARBA00011509"/>
    </source>
</evidence>
<comment type="subcellular location">
    <subcellularLocation>
        <location evidence="1">Cell membrane</location>
        <topology evidence="1">Multi-pass membrane protein</topology>
    </subcellularLocation>
</comment>
<dbReference type="PRINTS" id="PR00237">
    <property type="entry name" value="GPCRRHODOPSN"/>
</dbReference>
<dbReference type="PANTHER" id="PTHR24229">
    <property type="entry name" value="NEUROPEPTIDES RECEPTOR"/>
    <property type="match status" value="1"/>
</dbReference>
<dbReference type="AlphaFoldDB" id="A0A3Q3RXL4"/>
<feature type="transmembrane region" description="Helical" evidence="15">
    <location>
        <begin position="230"/>
        <end position="251"/>
    </location>
</feature>
<dbReference type="STRING" id="205130.ENSMAMP00000012730"/>
<dbReference type="PRINTS" id="PR01783">
    <property type="entry name" value="MCHRECEPTOR"/>
</dbReference>
<keyword evidence="4" id="KW-1003">Cell membrane</keyword>
<dbReference type="GO" id="GO:0005886">
    <property type="term" value="C:plasma membrane"/>
    <property type="evidence" value="ECO:0007669"/>
    <property type="project" value="UniProtKB-SubCell"/>
</dbReference>
<keyword evidence="5 15" id="KW-0812">Transmembrane</keyword>
<dbReference type="GO" id="GO:0042923">
    <property type="term" value="F:neuropeptide binding"/>
    <property type="evidence" value="ECO:0007669"/>
    <property type="project" value="TreeGrafter"/>
</dbReference>
<keyword evidence="11" id="KW-0807">Transducer</keyword>
<evidence type="ECO:0000256" key="6">
    <source>
        <dbReference type="ARBA" id="ARBA00022989"/>
    </source>
</evidence>
<reference evidence="17" key="1">
    <citation type="submission" date="2025-08" db="UniProtKB">
        <authorList>
            <consortium name="Ensembl"/>
        </authorList>
    </citation>
    <scope>IDENTIFICATION</scope>
</reference>
<dbReference type="PRINTS" id="PR01507">
    <property type="entry name" value="MCH1RECEPTOR"/>
</dbReference>
<feature type="domain" description="G-protein coupled receptors family 1 profile" evidence="16">
    <location>
        <begin position="42"/>
        <end position="251"/>
    </location>
</feature>
<comment type="subunit">
    <text evidence="2">Interacts with NCDN.</text>
</comment>
<dbReference type="GO" id="GO:0043005">
    <property type="term" value="C:neuron projection"/>
    <property type="evidence" value="ECO:0007669"/>
    <property type="project" value="TreeGrafter"/>
</dbReference>
<dbReference type="SUPFAM" id="SSF81321">
    <property type="entry name" value="Family A G protein-coupled receptor-like"/>
    <property type="match status" value="1"/>
</dbReference>
<dbReference type="GO" id="GO:0030273">
    <property type="term" value="F:melanin-concentrating hormone receptor activity"/>
    <property type="evidence" value="ECO:0007669"/>
    <property type="project" value="InterPro"/>
</dbReference>
<keyword evidence="6 15" id="KW-1133">Transmembrane helix</keyword>
<feature type="region of interest" description="Disordered" evidence="14">
    <location>
        <begin position="295"/>
        <end position="320"/>
    </location>
</feature>
<dbReference type="Pfam" id="PF00001">
    <property type="entry name" value="7tm_1"/>
    <property type="match status" value="1"/>
</dbReference>
<evidence type="ECO:0000313" key="17">
    <source>
        <dbReference type="Ensembl" id="ENSMAMP00000012730.1"/>
    </source>
</evidence>
<keyword evidence="10" id="KW-0325">Glycoprotein</keyword>
<keyword evidence="18" id="KW-1185">Reference proteome</keyword>
<dbReference type="InParanoid" id="A0A3Q3RXL4"/>
<protein>
    <recommendedName>
        <fullName evidence="3">Melanin-concentrating hormone receptor 1</fullName>
    </recommendedName>
    <alternativeName>
        <fullName evidence="13">G-protein coupled receptor 24</fullName>
    </alternativeName>
    <alternativeName>
        <fullName evidence="12">MCH-1R</fullName>
    </alternativeName>
</protein>
<proteinExistence type="predicted"/>
<dbReference type="PROSITE" id="PS50262">
    <property type="entry name" value="G_PROTEIN_RECEP_F1_2"/>
    <property type="match status" value="1"/>
</dbReference>
<keyword evidence="9" id="KW-0675">Receptor</keyword>
<dbReference type="InterPro" id="IPR004047">
    <property type="entry name" value="MCHR1"/>
</dbReference>
<keyword evidence="7" id="KW-0297">G-protein coupled receptor</keyword>
<dbReference type="InterPro" id="IPR017452">
    <property type="entry name" value="GPCR_Rhodpsn_7TM"/>
</dbReference>
<evidence type="ECO:0000313" key="18">
    <source>
        <dbReference type="Proteomes" id="UP000261640"/>
    </source>
</evidence>
<evidence type="ECO:0000256" key="5">
    <source>
        <dbReference type="ARBA" id="ARBA00022692"/>
    </source>
</evidence>
<evidence type="ECO:0000259" key="16">
    <source>
        <dbReference type="PROSITE" id="PS50262"/>
    </source>
</evidence>
<evidence type="ECO:0000256" key="15">
    <source>
        <dbReference type="SAM" id="Phobius"/>
    </source>
</evidence>
<feature type="transmembrane region" description="Helical" evidence="15">
    <location>
        <begin position="139"/>
        <end position="158"/>
    </location>
</feature>
<dbReference type="Proteomes" id="UP000261640">
    <property type="component" value="Unplaced"/>
</dbReference>
<dbReference type="InterPro" id="IPR000276">
    <property type="entry name" value="GPCR_Rhodpsn"/>
</dbReference>
<evidence type="ECO:0000256" key="7">
    <source>
        <dbReference type="ARBA" id="ARBA00023040"/>
    </source>
</evidence>
<evidence type="ECO:0000256" key="4">
    <source>
        <dbReference type="ARBA" id="ARBA00022475"/>
    </source>
</evidence>
<dbReference type="PANTHER" id="PTHR24229:SF90">
    <property type="entry name" value="MELANIN-CONCENTRATING HORMONE RECEPTOR 1"/>
    <property type="match status" value="1"/>
</dbReference>
<evidence type="ECO:0000256" key="3">
    <source>
        <dbReference type="ARBA" id="ARBA00022022"/>
    </source>
</evidence>
<sequence length="320" mass="35710">SDFANMSNSSFSSFTVCVPLTGAEQYNRVLMPSIWCHLLLWARWKLGCYLQKKTRLCSQQTVPVIFIFSLSVADLLFLLDMPFLTHLLVGDGSWCFGGTMCTVITALDSHSRIVSTYILTVMTAIRFKHVRTPSMAGAAVALVWLLSLLSITPVWMYAGLMRLKDGSAGCALLLPNPASDTYWFTLYQFVLGFLLPLLIICGIFVRILQNMSATVAPLPQRSLRVRTRKVSRMAVAICLPFFTCWAPFYILHCINPFLYIVLSETFKRQFMGAIQPPHRGSRVAPALADGSMRLRTAPGSSHPAQPKDPLQNLLPKNLVK</sequence>
<keyword evidence="8 15" id="KW-0472">Membrane</keyword>
<evidence type="ECO:0000256" key="14">
    <source>
        <dbReference type="SAM" id="MobiDB-lite"/>
    </source>
</evidence>
<reference evidence="17" key="2">
    <citation type="submission" date="2025-09" db="UniProtKB">
        <authorList>
            <consortium name="Ensembl"/>
        </authorList>
    </citation>
    <scope>IDENTIFICATION</scope>
</reference>
<name>A0A3Q3RXL4_9TELE</name>
<feature type="transmembrane region" description="Helical" evidence="15">
    <location>
        <begin position="186"/>
        <end position="209"/>
    </location>
</feature>
<evidence type="ECO:0000256" key="1">
    <source>
        <dbReference type="ARBA" id="ARBA00004651"/>
    </source>
</evidence>
<evidence type="ECO:0000256" key="10">
    <source>
        <dbReference type="ARBA" id="ARBA00023180"/>
    </source>
</evidence>
<dbReference type="Gene3D" id="1.20.1070.10">
    <property type="entry name" value="Rhodopsin 7-helix transmembrane proteins"/>
    <property type="match status" value="1"/>
</dbReference>
<dbReference type="GO" id="GO:0007218">
    <property type="term" value="P:neuropeptide signaling pathway"/>
    <property type="evidence" value="ECO:0007669"/>
    <property type="project" value="InterPro"/>
</dbReference>
<feature type="transmembrane region" description="Helical" evidence="15">
    <location>
        <begin position="62"/>
        <end position="89"/>
    </location>
</feature>